<dbReference type="Pfam" id="PF00005">
    <property type="entry name" value="ABC_tran"/>
    <property type="match status" value="1"/>
</dbReference>
<accession>A0A255GAK0</accession>
<comment type="similarity">
    <text evidence="1">Belongs to the ABC transporter superfamily.</text>
</comment>
<keyword evidence="3" id="KW-0547">Nucleotide-binding</keyword>
<feature type="region of interest" description="Disordered" evidence="5">
    <location>
        <begin position="320"/>
        <end position="339"/>
    </location>
</feature>
<dbReference type="PANTHER" id="PTHR43776">
    <property type="entry name" value="TRANSPORT ATP-BINDING PROTEIN"/>
    <property type="match status" value="1"/>
</dbReference>
<dbReference type="NCBIfam" id="TIGR01727">
    <property type="entry name" value="oligo_HPY"/>
    <property type="match status" value="1"/>
</dbReference>
<dbReference type="AlphaFoldDB" id="A0A255GAK0"/>
<comment type="caution">
    <text evidence="7">The sequence shown here is derived from an EMBL/GenBank/DDBJ whole genome shotgun (WGS) entry which is preliminary data.</text>
</comment>
<evidence type="ECO:0000256" key="3">
    <source>
        <dbReference type="ARBA" id="ARBA00022741"/>
    </source>
</evidence>
<dbReference type="InterPro" id="IPR050319">
    <property type="entry name" value="ABC_transp_ATP-bind"/>
</dbReference>
<keyword evidence="2" id="KW-0813">Transport</keyword>
<evidence type="ECO:0000259" key="6">
    <source>
        <dbReference type="PROSITE" id="PS50893"/>
    </source>
</evidence>
<dbReference type="Gene3D" id="3.40.50.300">
    <property type="entry name" value="P-loop containing nucleotide triphosphate hydrolases"/>
    <property type="match status" value="1"/>
</dbReference>
<dbReference type="PROSITE" id="PS50893">
    <property type="entry name" value="ABC_TRANSPORTER_2"/>
    <property type="match status" value="1"/>
</dbReference>
<dbReference type="EMBL" id="NMVO01000014">
    <property type="protein sequence ID" value="OYO12948.1"/>
    <property type="molecule type" value="Genomic_DNA"/>
</dbReference>
<dbReference type="InterPro" id="IPR003439">
    <property type="entry name" value="ABC_transporter-like_ATP-bd"/>
</dbReference>
<dbReference type="Pfam" id="PF08352">
    <property type="entry name" value="oligo_HPY"/>
    <property type="match status" value="1"/>
</dbReference>
<dbReference type="NCBIfam" id="NF008453">
    <property type="entry name" value="PRK11308.1"/>
    <property type="match status" value="1"/>
</dbReference>
<reference evidence="7 8" key="1">
    <citation type="submission" date="2017-07" db="EMBL/GenBank/DDBJ databases">
        <title>Draft whole genome sequences of clinical Proprionibacteriaceae strains.</title>
        <authorList>
            <person name="Bernier A.-M."/>
            <person name="Bernard K."/>
            <person name="Domingo M.-C."/>
        </authorList>
    </citation>
    <scope>NUCLEOTIDE SEQUENCE [LARGE SCALE GENOMIC DNA]</scope>
    <source>
        <strain evidence="7 8">NML 030167</strain>
    </source>
</reference>
<dbReference type="CDD" id="cd03257">
    <property type="entry name" value="ABC_NikE_OppD_transporters"/>
    <property type="match status" value="1"/>
</dbReference>
<proteinExistence type="inferred from homology"/>
<dbReference type="InterPro" id="IPR003593">
    <property type="entry name" value="AAA+_ATPase"/>
</dbReference>
<dbReference type="GO" id="GO:0016887">
    <property type="term" value="F:ATP hydrolysis activity"/>
    <property type="evidence" value="ECO:0007669"/>
    <property type="project" value="InterPro"/>
</dbReference>
<keyword evidence="4 7" id="KW-0067">ATP-binding</keyword>
<evidence type="ECO:0000256" key="1">
    <source>
        <dbReference type="ARBA" id="ARBA00005417"/>
    </source>
</evidence>
<feature type="compositionally biased region" description="Basic and acidic residues" evidence="5">
    <location>
        <begin position="323"/>
        <end position="339"/>
    </location>
</feature>
<evidence type="ECO:0000256" key="4">
    <source>
        <dbReference type="ARBA" id="ARBA00022840"/>
    </source>
</evidence>
<dbReference type="SUPFAM" id="SSF52540">
    <property type="entry name" value="P-loop containing nucleoside triphosphate hydrolases"/>
    <property type="match status" value="1"/>
</dbReference>
<sequence>MSDPLLQVSQLTKSYQGRHPRDPEVRAVDGVDFALERGQTLALVGESGCGKSTTGRCVAGLTRATSGSVRLAGSELVGLSRRQLRPHRLRVQYIFQDPYAALNPTMTIGQALAEPLQASRHPERGQARSRAAELIELVGLQSEHLDRYPHQFSGGQRQRIVIARALMLQPELLILDEPVSALDVSIQAQILNLLAALQAEFDLAYLFISHDLSVVSHVADRIAVMYLGQIVEEGDRGQLTSDPQHPYSRALLSTVPPEPGEPTRERIVLTGDLPSPANAPDGCRFHTRCFNAIDECRSRVPVLETRQQRLVACFRVPTAFGEPGDHESTKPNESRRESP</sequence>
<protein>
    <submittedName>
        <fullName evidence="7">Dipeptide/oligopeptide/nickel ABC transporter ATP-binding protein</fullName>
    </submittedName>
</protein>
<dbReference type="InterPro" id="IPR013563">
    <property type="entry name" value="Oligopep_ABC_C"/>
</dbReference>
<evidence type="ECO:0000256" key="5">
    <source>
        <dbReference type="SAM" id="MobiDB-lite"/>
    </source>
</evidence>
<evidence type="ECO:0000313" key="8">
    <source>
        <dbReference type="Proteomes" id="UP000215896"/>
    </source>
</evidence>
<dbReference type="InterPro" id="IPR017871">
    <property type="entry name" value="ABC_transporter-like_CS"/>
</dbReference>
<dbReference type="RefSeq" id="WP_094405961.1">
    <property type="nucleotide sequence ID" value="NZ_NMVO01000014.1"/>
</dbReference>
<gene>
    <name evidence="7" type="ORF">CGZ94_13785</name>
</gene>
<dbReference type="GO" id="GO:0055085">
    <property type="term" value="P:transmembrane transport"/>
    <property type="evidence" value="ECO:0007669"/>
    <property type="project" value="UniProtKB-ARBA"/>
</dbReference>
<dbReference type="GO" id="GO:0015833">
    <property type="term" value="P:peptide transport"/>
    <property type="evidence" value="ECO:0007669"/>
    <property type="project" value="InterPro"/>
</dbReference>
<dbReference type="PANTHER" id="PTHR43776:SF7">
    <property type="entry name" value="D,D-DIPEPTIDE TRANSPORT ATP-BINDING PROTEIN DDPF-RELATED"/>
    <property type="match status" value="1"/>
</dbReference>
<feature type="domain" description="ABC transporter" evidence="6">
    <location>
        <begin position="6"/>
        <end position="252"/>
    </location>
</feature>
<dbReference type="GO" id="GO:0005524">
    <property type="term" value="F:ATP binding"/>
    <property type="evidence" value="ECO:0007669"/>
    <property type="project" value="UniProtKB-KW"/>
</dbReference>
<evidence type="ECO:0000313" key="7">
    <source>
        <dbReference type="EMBL" id="OYO12948.1"/>
    </source>
</evidence>
<keyword evidence="8" id="KW-1185">Reference proteome</keyword>
<dbReference type="OrthoDB" id="5357528at2"/>
<dbReference type="InterPro" id="IPR027417">
    <property type="entry name" value="P-loop_NTPase"/>
</dbReference>
<dbReference type="PROSITE" id="PS00211">
    <property type="entry name" value="ABC_TRANSPORTER_1"/>
    <property type="match status" value="1"/>
</dbReference>
<dbReference type="Proteomes" id="UP000215896">
    <property type="component" value="Unassembled WGS sequence"/>
</dbReference>
<evidence type="ECO:0000256" key="2">
    <source>
        <dbReference type="ARBA" id="ARBA00022448"/>
    </source>
</evidence>
<dbReference type="FunFam" id="3.40.50.300:FF:000016">
    <property type="entry name" value="Oligopeptide ABC transporter ATP-binding component"/>
    <property type="match status" value="1"/>
</dbReference>
<organism evidence="7 8">
    <name type="scientific">Enemella evansiae</name>
    <dbReference type="NCBI Taxonomy" id="2016499"/>
    <lineage>
        <taxon>Bacteria</taxon>
        <taxon>Bacillati</taxon>
        <taxon>Actinomycetota</taxon>
        <taxon>Actinomycetes</taxon>
        <taxon>Propionibacteriales</taxon>
        <taxon>Propionibacteriaceae</taxon>
        <taxon>Enemella</taxon>
    </lineage>
</organism>
<name>A0A255GAK0_9ACTN</name>
<dbReference type="SMART" id="SM00382">
    <property type="entry name" value="AAA"/>
    <property type="match status" value="1"/>
</dbReference>